<organism evidence="2">
    <name type="scientific">Eutreptiella gymnastica</name>
    <dbReference type="NCBI Taxonomy" id="73025"/>
    <lineage>
        <taxon>Eukaryota</taxon>
        <taxon>Discoba</taxon>
        <taxon>Euglenozoa</taxon>
        <taxon>Euglenida</taxon>
        <taxon>Spirocuta</taxon>
        <taxon>Euglenophyceae</taxon>
        <taxon>Eutreptiales</taxon>
        <taxon>Eutreptiaceae</taxon>
        <taxon>Eutreptiella</taxon>
    </lineage>
</organism>
<dbReference type="EMBL" id="HBJA01001200">
    <property type="protein sequence ID" value="CAE0789186.1"/>
    <property type="molecule type" value="Transcribed_RNA"/>
</dbReference>
<gene>
    <name evidence="2" type="ORF">EGYM00163_LOCUS299</name>
</gene>
<accession>A0A7S4FDN4</accession>
<feature type="transmembrane region" description="Helical" evidence="1">
    <location>
        <begin position="12"/>
        <end position="34"/>
    </location>
</feature>
<evidence type="ECO:0000256" key="1">
    <source>
        <dbReference type="SAM" id="Phobius"/>
    </source>
</evidence>
<sequence length="308" mass="33889">MYASHEKYDKVASAALGAVAGAVVLVVVVAVQTITWKDPQVSRLNIATQSGVHSVRSSLPSSTTRTKREPMHAIRVNDHPSSARAMMTQNPTSTNEILAPSHEAHNAIPRAIRMAFAPLVTLIFGGWLLAKMQLRKQKYNVESSSLLAMAAITSVKPEEVLEGDEKASWDECMDYATETLGLDPEDAYDSLAASFGWTPRSKAFWKTKKEVVPTVEEVQNTVSYLKAKIGFSDEDITKVARDFPQALGLSESDIDYTVNHMQKELNLKGDMLTKSLLRKPERLGKNIWCAVEGDGACLGQCTRCWATM</sequence>
<feature type="transmembrane region" description="Helical" evidence="1">
    <location>
        <begin position="111"/>
        <end position="130"/>
    </location>
</feature>
<reference evidence="2" key="1">
    <citation type="submission" date="2021-01" db="EMBL/GenBank/DDBJ databases">
        <authorList>
            <person name="Corre E."/>
            <person name="Pelletier E."/>
            <person name="Niang G."/>
            <person name="Scheremetjew M."/>
            <person name="Finn R."/>
            <person name="Kale V."/>
            <person name="Holt S."/>
            <person name="Cochrane G."/>
            <person name="Meng A."/>
            <person name="Brown T."/>
            <person name="Cohen L."/>
        </authorList>
    </citation>
    <scope>NUCLEOTIDE SEQUENCE</scope>
    <source>
        <strain evidence="2">CCMP1594</strain>
    </source>
</reference>
<keyword evidence="1" id="KW-0472">Membrane</keyword>
<name>A0A7S4FDN4_9EUGL</name>
<dbReference type="AlphaFoldDB" id="A0A7S4FDN4"/>
<dbReference type="Gene3D" id="1.25.70.10">
    <property type="entry name" value="Transcription termination factor 3, mitochondrial"/>
    <property type="match status" value="1"/>
</dbReference>
<protein>
    <submittedName>
        <fullName evidence="2">Uncharacterized protein</fullName>
    </submittedName>
</protein>
<dbReference type="InterPro" id="IPR038538">
    <property type="entry name" value="MTERF_sf"/>
</dbReference>
<keyword evidence="1" id="KW-0812">Transmembrane</keyword>
<evidence type="ECO:0000313" key="2">
    <source>
        <dbReference type="EMBL" id="CAE0789186.1"/>
    </source>
</evidence>
<proteinExistence type="predicted"/>
<keyword evidence="1" id="KW-1133">Transmembrane helix</keyword>